<sequence>MKRDHHHLGKTMKEEEDDCNGMDELLAVLGYKVKSSEMAEVAQRLEQLDVMMSNVGEDDLSHLSTDSVHYNPTDLYTWLNSMLSDLNPNSADSDLKSIPGDAVLNQFSIDSSFSSSNTNNKRLKTSSSDSMAVSTPTSVVTTATESTRALVLVDSQENGVRLVHTLLACAEAVQKENLTLAEALVKQIGFLAVSQIGAMKKVATYFAEALARRIYRLRPSRSLIDHSLSDTLQMHFYETCPYLKFAHFTANQAIYEAFQGKKRVHVIDFSMSQGLQWPALMQALALRPGGPPIFRLTGIGPPAPDNFDYLHEVGCKLAHLAEAINVEFEYRGFVANTLADLDASMLELRSSEIESVAVNSVFELHKLLGRPGAIEKVLGVVNQIKPEIFTVVEQESNHNSPVFLDRFTESLHYYSTLFDSLEGAPSSQDKVMSEVYLGKQICNVVACDGPDRVERHETLSQWRNRFGSAGFSAAHIGSKAFKDASMLLALFNGGEGYRVEESDGCLMLGWHTRPLVATSAWKLSTNQNMSH</sequence>
<keyword evidence="3" id="KW-0678">Repressor</keyword>
<dbReference type="Gene3D" id="1.10.10.1290">
    <property type="entry name" value="Transcriptional regulator DELLA, N-terminal domain"/>
    <property type="match status" value="1"/>
</dbReference>
<evidence type="ECO:0000256" key="6">
    <source>
        <dbReference type="ARBA" id="ARBA00023015"/>
    </source>
</evidence>
<evidence type="ECO:0000313" key="12">
    <source>
        <dbReference type="EMBL" id="VVA91384.1"/>
    </source>
</evidence>
<dbReference type="InterPro" id="IPR005202">
    <property type="entry name" value="TF_GRAS"/>
</dbReference>
<evidence type="ECO:0000256" key="1">
    <source>
        <dbReference type="ARBA" id="ARBA00004123"/>
    </source>
</evidence>
<dbReference type="Pfam" id="PF03514">
    <property type="entry name" value="GRAS"/>
    <property type="match status" value="1"/>
</dbReference>
<dbReference type="InterPro" id="IPR038088">
    <property type="entry name" value="DELLA_N_sf"/>
</dbReference>
<dbReference type="SMART" id="SM01129">
    <property type="entry name" value="DELLA"/>
    <property type="match status" value="1"/>
</dbReference>
<dbReference type="PANTHER" id="PTHR31636">
    <property type="entry name" value="OSJNBA0084A10.13 PROTEIN-RELATED"/>
    <property type="match status" value="1"/>
</dbReference>
<evidence type="ECO:0000256" key="4">
    <source>
        <dbReference type="ARBA" id="ARBA00022843"/>
    </source>
</evidence>
<evidence type="ECO:0000256" key="7">
    <source>
        <dbReference type="ARBA" id="ARBA00023163"/>
    </source>
</evidence>
<comment type="similarity">
    <text evidence="2 10">Belongs to the GRAS family. DELLA subfamily.</text>
</comment>
<feature type="region of interest" description="VHIID" evidence="9">
    <location>
        <begin position="233"/>
        <end position="298"/>
    </location>
</feature>
<reference evidence="12" key="1">
    <citation type="submission" date="2019-07" db="EMBL/GenBank/DDBJ databases">
        <authorList>
            <person name="Dittberner H."/>
        </authorList>
    </citation>
    <scope>NUCLEOTIDE SEQUENCE [LARGE SCALE GENOMIC DNA]</scope>
</reference>
<evidence type="ECO:0000256" key="8">
    <source>
        <dbReference type="ARBA" id="ARBA00023242"/>
    </source>
</evidence>
<feature type="domain" description="Transcriptional factor DELLA N-terminal" evidence="11">
    <location>
        <begin position="23"/>
        <end position="89"/>
    </location>
</feature>
<dbReference type="OrthoDB" id="761920at2759"/>
<dbReference type="Pfam" id="PF12041">
    <property type="entry name" value="DELLA"/>
    <property type="match status" value="1"/>
</dbReference>
<keyword evidence="5 10" id="KW-0939">Gibberellin signaling pathway</keyword>
<feature type="region of interest" description="SAW" evidence="9">
    <location>
        <begin position="446"/>
        <end position="522"/>
    </location>
</feature>
<dbReference type="AlphaFoldDB" id="A0A565AS30"/>
<comment type="function">
    <text evidence="10">Transcriptional regulator that acts as a repressor of the gibberellin (GA) signaling pathway. Probably acts by participating in large multiprotein complexes that repress transcription of GA-inducible genes.</text>
</comment>
<proteinExistence type="inferred from homology"/>
<feature type="short sequence motif" description="LxCxE motif" evidence="9">
    <location>
        <begin position="167"/>
        <end position="171"/>
    </location>
</feature>
<evidence type="ECO:0000256" key="10">
    <source>
        <dbReference type="RuleBase" id="RU367159"/>
    </source>
</evidence>
<comment type="subcellular location">
    <subcellularLocation>
        <location evidence="1 10">Nucleus</location>
    </subcellularLocation>
</comment>
<dbReference type="PROSITE" id="PS50985">
    <property type="entry name" value="GRAS"/>
    <property type="match status" value="1"/>
</dbReference>
<feature type="region of interest" description="Leucine repeat II (LRII)" evidence="9">
    <location>
        <begin position="312"/>
        <end position="344"/>
    </location>
</feature>
<evidence type="ECO:0000256" key="9">
    <source>
        <dbReference type="PROSITE-ProRule" id="PRU01191"/>
    </source>
</evidence>
<evidence type="ECO:0000256" key="5">
    <source>
        <dbReference type="ARBA" id="ARBA00022941"/>
    </source>
</evidence>
<keyword evidence="4" id="KW-0832">Ubl conjugation</keyword>
<dbReference type="Proteomes" id="UP000489600">
    <property type="component" value="Unassembled WGS sequence"/>
</dbReference>
<dbReference type="FunFam" id="1.10.10.1290:FF:000001">
    <property type="entry name" value="DELLA protein GAI"/>
    <property type="match status" value="1"/>
</dbReference>
<protein>
    <recommendedName>
        <fullName evidence="10">DELLA protein</fullName>
    </recommendedName>
</protein>
<comment type="domain">
    <text evidence="10">The DELLA motif is required for its GA-induced degradation.</text>
</comment>
<organism evidence="12 13">
    <name type="scientific">Arabis nemorensis</name>
    <dbReference type="NCBI Taxonomy" id="586526"/>
    <lineage>
        <taxon>Eukaryota</taxon>
        <taxon>Viridiplantae</taxon>
        <taxon>Streptophyta</taxon>
        <taxon>Embryophyta</taxon>
        <taxon>Tracheophyta</taxon>
        <taxon>Spermatophyta</taxon>
        <taxon>Magnoliopsida</taxon>
        <taxon>eudicotyledons</taxon>
        <taxon>Gunneridae</taxon>
        <taxon>Pentapetalae</taxon>
        <taxon>rosids</taxon>
        <taxon>malvids</taxon>
        <taxon>Brassicales</taxon>
        <taxon>Brassicaceae</taxon>
        <taxon>Arabideae</taxon>
        <taxon>Arabis</taxon>
    </lineage>
</organism>
<keyword evidence="13" id="KW-1185">Reference proteome</keyword>
<evidence type="ECO:0000256" key="2">
    <source>
        <dbReference type="ARBA" id="ARBA00010273"/>
    </source>
</evidence>
<dbReference type="GO" id="GO:0009740">
    <property type="term" value="P:gibberellic acid mediated signaling pathway"/>
    <property type="evidence" value="ECO:0007669"/>
    <property type="project" value="UniProtKB-UniRule"/>
</dbReference>
<evidence type="ECO:0000313" key="13">
    <source>
        <dbReference type="Proteomes" id="UP000489600"/>
    </source>
</evidence>
<keyword evidence="6 10" id="KW-0805">Transcription regulation</keyword>
<name>A0A565AS30_9BRAS</name>
<evidence type="ECO:0000259" key="11">
    <source>
        <dbReference type="Pfam" id="PF12041"/>
    </source>
</evidence>
<feature type="short sequence motif" description="VHIID" evidence="9">
    <location>
        <begin position="264"/>
        <end position="268"/>
    </location>
</feature>
<accession>A0A565AS30</accession>
<comment type="caution">
    <text evidence="9">Lacks conserved residue(s) required for the propagation of feature annotation.</text>
</comment>
<keyword evidence="8 10" id="KW-0539">Nucleus</keyword>
<dbReference type="InterPro" id="IPR021914">
    <property type="entry name" value="TF_DELLA_N"/>
</dbReference>
<evidence type="ECO:0000256" key="3">
    <source>
        <dbReference type="ARBA" id="ARBA00022491"/>
    </source>
</evidence>
<keyword evidence="7 10" id="KW-0804">Transcription</keyword>
<feature type="short sequence motif" description="LXXLL motif" evidence="9">
    <location>
        <begin position="364"/>
        <end position="368"/>
    </location>
</feature>
<gene>
    <name evidence="12" type="ORF">ANE_LOCUS1829</name>
</gene>
<dbReference type="GO" id="GO:0005634">
    <property type="term" value="C:nucleus"/>
    <property type="evidence" value="ECO:0007669"/>
    <property type="project" value="UniProtKB-SubCell"/>
</dbReference>
<comment type="caution">
    <text evidence="12">The sequence shown here is derived from an EMBL/GenBank/DDBJ whole genome shotgun (WGS) entry which is preliminary data.</text>
</comment>
<dbReference type="EMBL" id="CABITT030000001">
    <property type="protein sequence ID" value="VVA91384.1"/>
    <property type="molecule type" value="Genomic_DNA"/>
</dbReference>